<proteinExistence type="predicted"/>
<keyword evidence="3" id="KW-0472">Membrane</keyword>
<accession>A0A0D3J6T2</accession>
<dbReference type="HOGENOM" id="CLU_324021_0_0_1"/>
<keyword evidence="2" id="KW-1003">Cell membrane</keyword>
<evidence type="ECO:0008006" key="7">
    <source>
        <dbReference type="Google" id="ProtNLM"/>
    </source>
</evidence>
<dbReference type="PaxDb" id="2903-EOD19217"/>
<dbReference type="GO" id="GO:0005886">
    <property type="term" value="C:plasma membrane"/>
    <property type="evidence" value="ECO:0007669"/>
    <property type="project" value="UniProtKB-SubCell"/>
</dbReference>
<organism evidence="5 6">
    <name type="scientific">Emiliania huxleyi (strain CCMP1516)</name>
    <dbReference type="NCBI Taxonomy" id="280463"/>
    <lineage>
        <taxon>Eukaryota</taxon>
        <taxon>Haptista</taxon>
        <taxon>Haptophyta</taxon>
        <taxon>Prymnesiophyceae</taxon>
        <taxon>Isochrysidales</taxon>
        <taxon>Noelaerhabdaceae</taxon>
        <taxon>Emiliania</taxon>
    </lineage>
</organism>
<dbReference type="Gene3D" id="3.50.4.10">
    <property type="entry name" value="Hepatocyte Growth Factor"/>
    <property type="match status" value="1"/>
</dbReference>
<evidence type="ECO:0000256" key="3">
    <source>
        <dbReference type="ARBA" id="ARBA00023136"/>
    </source>
</evidence>
<evidence type="ECO:0000256" key="1">
    <source>
        <dbReference type="ARBA" id="ARBA00004236"/>
    </source>
</evidence>
<dbReference type="RefSeq" id="XP_005771646.1">
    <property type="nucleotide sequence ID" value="XM_005771589.1"/>
</dbReference>
<dbReference type="Pfam" id="PF06977">
    <property type="entry name" value="SdiA-regulated"/>
    <property type="match status" value="1"/>
</dbReference>
<feature type="region of interest" description="Disordered" evidence="4">
    <location>
        <begin position="620"/>
        <end position="643"/>
    </location>
</feature>
<dbReference type="GeneID" id="17264783"/>
<keyword evidence="6" id="KW-1185">Reference proteome</keyword>
<dbReference type="InterPro" id="IPR009722">
    <property type="entry name" value="YjiK/CarP"/>
</dbReference>
<protein>
    <recommendedName>
        <fullName evidence="7">LTD domain-containing protein</fullName>
    </recommendedName>
</protein>
<dbReference type="EnsemblProtists" id="EOD19217">
    <property type="protein sequence ID" value="EOD19217"/>
    <property type="gene ID" value="EMIHUDRAFT_118080"/>
</dbReference>
<sequence>MAAVTCTSTPPPAEYDDACTEPRVIISEVAASGADGEPCHDDWVELFNPHPTRSAPLLGLVLSDDHGFDRSDRLALGASGCPTSLANRSYLLLCRADSPCGFAFGIGRHDVVLLFNASGSPLDETAGCCANSAQRSFGRSPGGAWTELDVRTPGAPNTGVAHAPPPAPPTAPLAGSALGLGDLRHVATLVVPPPRPGAAAVVDLSGVAVAAWEDLSSGGWRATLQTVVNSEPAVIEVEVEATSAASPPVLRRRRTFLLEGFEDTEGIALLPSGQVAIAQERRMAVSVLLLPPASSSEGDTASHLETRLGLGAANTFDTRLPAERNKGLEGVAYDPEQGLLYAEKSPIRVVALNLTTGAVADLFDAPSVLGRHVSDLAGAWFAPRQRVLLLLSQESRLLVEVRAVQRISGTQPEGVALSPDLSTLFLASEPNELLVYRRPPSPLSPPPPSLIVEGGVIAAVGVVSVYDPVNLETVGTLDVGAAMALECQEVDCIYEDMDFGGGSAPCGYAPMKNIIFDKGDCSACAESGTCDASMCVYTSNPGYNAGTLSVDASVSTVEGCQAACVADNACEFFSWENEVWANGDTSFFGETYNGGPYGTASREGADISSTDCESFVHWEASHHRQHHPPAPSPPPAHKSQTHRGDLCTGITEEQCNGIPDAQVEGGACTLGGAGRSGPNYGDDVLCTDLGGTVSSPEWVGGPRYAFGFAPGNHYTHVYDKDWIGASGPALCGNFRAESVGVTHVPNYPNAIVAAASPHHYSFADGMLAFFDAKTLDFLAQDLVHQRGVGARTLRDPARRRGLDDHDFSPPNFLPGAWKHAPEFRTDMVRLFGPNGNNVTYDMSPKAVPQREAISTKKGGKSTYDPIAVAPEREVVVEEKLSTGAIIGIAIGA</sequence>
<evidence type="ECO:0000313" key="5">
    <source>
        <dbReference type="EnsemblProtists" id="EOD19217"/>
    </source>
</evidence>
<evidence type="ECO:0000256" key="2">
    <source>
        <dbReference type="ARBA" id="ARBA00022475"/>
    </source>
</evidence>
<dbReference type="SUPFAM" id="SSF50956">
    <property type="entry name" value="Thermostable phytase (3-phytase)"/>
    <property type="match status" value="1"/>
</dbReference>
<dbReference type="Proteomes" id="UP000013827">
    <property type="component" value="Unassembled WGS sequence"/>
</dbReference>
<name>A0A0D3J6T2_EMIH1</name>
<evidence type="ECO:0000313" key="6">
    <source>
        <dbReference type="Proteomes" id="UP000013827"/>
    </source>
</evidence>
<reference evidence="6" key="1">
    <citation type="journal article" date="2013" name="Nature">
        <title>Pan genome of the phytoplankton Emiliania underpins its global distribution.</title>
        <authorList>
            <person name="Read B.A."/>
            <person name="Kegel J."/>
            <person name="Klute M.J."/>
            <person name="Kuo A."/>
            <person name="Lefebvre S.C."/>
            <person name="Maumus F."/>
            <person name="Mayer C."/>
            <person name="Miller J."/>
            <person name="Monier A."/>
            <person name="Salamov A."/>
            <person name="Young J."/>
            <person name="Aguilar M."/>
            <person name="Claverie J.M."/>
            <person name="Frickenhaus S."/>
            <person name="Gonzalez K."/>
            <person name="Herman E.K."/>
            <person name="Lin Y.C."/>
            <person name="Napier J."/>
            <person name="Ogata H."/>
            <person name="Sarno A.F."/>
            <person name="Shmutz J."/>
            <person name="Schroeder D."/>
            <person name="de Vargas C."/>
            <person name="Verret F."/>
            <person name="von Dassow P."/>
            <person name="Valentin K."/>
            <person name="Van de Peer Y."/>
            <person name="Wheeler G."/>
            <person name="Dacks J.B."/>
            <person name="Delwiche C.F."/>
            <person name="Dyhrman S.T."/>
            <person name="Glockner G."/>
            <person name="John U."/>
            <person name="Richards T."/>
            <person name="Worden A.Z."/>
            <person name="Zhang X."/>
            <person name="Grigoriev I.V."/>
            <person name="Allen A.E."/>
            <person name="Bidle K."/>
            <person name="Borodovsky M."/>
            <person name="Bowler C."/>
            <person name="Brownlee C."/>
            <person name="Cock J.M."/>
            <person name="Elias M."/>
            <person name="Gladyshev V.N."/>
            <person name="Groth M."/>
            <person name="Guda C."/>
            <person name="Hadaegh A."/>
            <person name="Iglesias-Rodriguez M.D."/>
            <person name="Jenkins J."/>
            <person name="Jones B.M."/>
            <person name="Lawson T."/>
            <person name="Leese F."/>
            <person name="Lindquist E."/>
            <person name="Lobanov A."/>
            <person name="Lomsadze A."/>
            <person name="Malik S.B."/>
            <person name="Marsh M.E."/>
            <person name="Mackinder L."/>
            <person name="Mock T."/>
            <person name="Mueller-Roeber B."/>
            <person name="Pagarete A."/>
            <person name="Parker M."/>
            <person name="Probert I."/>
            <person name="Quesneville H."/>
            <person name="Raines C."/>
            <person name="Rensing S.A."/>
            <person name="Riano-Pachon D.M."/>
            <person name="Richier S."/>
            <person name="Rokitta S."/>
            <person name="Shiraiwa Y."/>
            <person name="Soanes D.M."/>
            <person name="van der Giezen M."/>
            <person name="Wahlund T.M."/>
            <person name="Williams B."/>
            <person name="Wilson W."/>
            <person name="Wolfe G."/>
            <person name="Wurch L.L."/>
        </authorList>
    </citation>
    <scope>NUCLEOTIDE SEQUENCE</scope>
</reference>
<dbReference type="eggNOG" id="ENOG502SBJ6">
    <property type="taxonomic scope" value="Eukaryota"/>
</dbReference>
<dbReference type="KEGG" id="ehx:EMIHUDRAFT_118080"/>
<comment type="subcellular location">
    <subcellularLocation>
        <location evidence="1">Cell membrane</location>
    </subcellularLocation>
</comment>
<dbReference type="AlphaFoldDB" id="A0A0D3J6T2"/>
<reference evidence="5" key="2">
    <citation type="submission" date="2024-10" db="UniProtKB">
        <authorList>
            <consortium name="EnsemblProtists"/>
        </authorList>
    </citation>
    <scope>IDENTIFICATION</scope>
</reference>
<evidence type="ECO:0000256" key="4">
    <source>
        <dbReference type="SAM" id="MobiDB-lite"/>
    </source>
</evidence>